<dbReference type="AlphaFoldDB" id="L1J2R7"/>
<dbReference type="EMBL" id="JH993014">
    <property type="protein sequence ID" value="EKX42786.1"/>
    <property type="molecule type" value="Genomic_DNA"/>
</dbReference>
<reference evidence="2" key="3">
    <citation type="submission" date="2015-06" db="UniProtKB">
        <authorList>
            <consortium name="EnsemblProtists"/>
        </authorList>
    </citation>
    <scope>IDENTIFICATION</scope>
</reference>
<dbReference type="EnsemblProtists" id="EKX42786">
    <property type="protein sequence ID" value="EKX42786"/>
    <property type="gene ID" value="GUITHDRAFT_153441"/>
</dbReference>
<sequence>DGLQWLFGFSNAYVTVKLCNGNTNTVTCLIHLQASSVYLGGEDNCSRVRNVFHRPLCKKINQG</sequence>
<dbReference type="RefSeq" id="XP_005829766.1">
    <property type="nucleotide sequence ID" value="XM_005829709.1"/>
</dbReference>
<dbReference type="Proteomes" id="UP000011087">
    <property type="component" value="Unassembled WGS sequence"/>
</dbReference>
<feature type="non-terminal residue" evidence="1">
    <location>
        <position position="1"/>
    </location>
</feature>
<reference evidence="1 3" key="1">
    <citation type="journal article" date="2012" name="Nature">
        <title>Algal genomes reveal evolutionary mosaicism and the fate of nucleomorphs.</title>
        <authorList>
            <consortium name="DOE Joint Genome Institute"/>
            <person name="Curtis B.A."/>
            <person name="Tanifuji G."/>
            <person name="Burki F."/>
            <person name="Gruber A."/>
            <person name="Irimia M."/>
            <person name="Maruyama S."/>
            <person name="Arias M.C."/>
            <person name="Ball S.G."/>
            <person name="Gile G.H."/>
            <person name="Hirakawa Y."/>
            <person name="Hopkins J.F."/>
            <person name="Kuo A."/>
            <person name="Rensing S.A."/>
            <person name="Schmutz J."/>
            <person name="Symeonidi A."/>
            <person name="Elias M."/>
            <person name="Eveleigh R.J."/>
            <person name="Herman E.K."/>
            <person name="Klute M.J."/>
            <person name="Nakayama T."/>
            <person name="Obornik M."/>
            <person name="Reyes-Prieto A."/>
            <person name="Armbrust E.V."/>
            <person name="Aves S.J."/>
            <person name="Beiko R.G."/>
            <person name="Coutinho P."/>
            <person name="Dacks J.B."/>
            <person name="Durnford D.G."/>
            <person name="Fast N.M."/>
            <person name="Green B.R."/>
            <person name="Grisdale C.J."/>
            <person name="Hempel F."/>
            <person name="Henrissat B."/>
            <person name="Hoppner M.P."/>
            <person name="Ishida K."/>
            <person name="Kim E."/>
            <person name="Koreny L."/>
            <person name="Kroth P.G."/>
            <person name="Liu Y."/>
            <person name="Malik S.B."/>
            <person name="Maier U.G."/>
            <person name="McRose D."/>
            <person name="Mock T."/>
            <person name="Neilson J.A."/>
            <person name="Onodera N.T."/>
            <person name="Poole A.M."/>
            <person name="Pritham E.J."/>
            <person name="Richards T.A."/>
            <person name="Rocap G."/>
            <person name="Roy S.W."/>
            <person name="Sarai C."/>
            <person name="Schaack S."/>
            <person name="Shirato S."/>
            <person name="Slamovits C.H."/>
            <person name="Spencer D.F."/>
            <person name="Suzuki S."/>
            <person name="Worden A.Z."/>
            <person name="Zauner S."/>
            <person name="Barry K."/>
            <person name="Bell C."/>
            <person name="Bharti A.K."/>
            <person name="Crow J.A."/>
            <person name="Grimwood J."/>
            <person name="Kramer R."/>
            <person name="Lindquist E."/>
            <person name="Lucas S."/>
            <person name="Salamov A."/>
            <person name="McFadden G.I."/>
            <person name="Lane C.E."/>
            <person name="Keeling P.J."/>
            <person name="Gray M.W."/>
            <person name="Grigoriev I.V."/>
            <person name="Archibald J.M."/>
        </authorList>
    </citation>
    <scope>NUCLEOTIDE SEQUENCE</scope>
    <source>
        <strain evidence="1 3">CCMP2712</strain>
    </source>
</reference>
<accession>L1J2R7</accession>
<protein>
    <submittedName>
        <fullName evidence="1 2">Uncharacterized protein</fullName>
    </submittedName>
</protein>
<dbReference type="KEGG" id="gtt:GUITHDRAFT_153441"/>
<keyword evidence="3" id="KW-1185">Reference proteome</keyword>
<dbReference type="HOGENOM" id="CLU_2892964_0_0_1"/>
<dbReference type="GeneID" id="17299490"/>
<reference evidence="3" key="2">
    <citation type="submission" date="2012-11" db="EMBL/GenBank/DDBJ databases">
        <authorList>
            <person name="Kuo A."/>
            <person name="Curtis B.A."/>
            <person name="Tanifuji G."/>
            <person name="Burki F."/>
            <person name="Gruber A."/>
            <person name="Irimia M."/>
            <person name="Maruyama S."/>
            <person name="Arias M.C."/>
            <person name="Ball S.G."/>
            <person name="Gile G.H."/>
            <person name="Hirakawa Y."/>
            <person name="Hopkins J.F."/>
            <person name="Rensing S.A."/>
            <person name="Schmutz J."/>
            <person name="Symeonidi A."/>
            <person name="Elias M."/>
            <person name="Eveleigh R.J."/>
            <person name="Herman E.K."/>
            <person name="Klute M.J."/>
            <person name="Nakayama T."/>
            <person name="Obornik M."/>
            <person name="Reyes-Prieto A."/>
            <person name="Armbrust E.V."/>
            <person name="Aves S.J."/>
            <person name="Beiko R.G."/>
            <person name="Coutinho P."/>
            <person name="Dacks J.B."/>
            <person name="Durnford D.G."/>
            <person name="Fast N.M."/>
            <person name="Green B.R."/>
            <person name="Grisdale C."/>
            <person name="Hempe F."/>
            <person name="Henrissat B."/>
            <person name="Hoppner M.P."/>
            <person name="Ishida K.-I."/>
            <person name="Kim E."/>
            <person name="Koreny L."/>
            <person name="Kroth P.G."/>
            <person name="Liu Y."/>
            <person name="Malik S.-B."/>
            <person name="Maier U.G."/>
            <person name="McRose D."/>
            <person name="Mock T."/>
            <person name="Neilson J.A."/>
            <person name="Onodera N.T."/>
            <person name="Poole A.M."/>
            <person name="Pritham E.J."/>
            <person name="Richards T.A."/>
            <person name="Rocap G."/>
            <person name="Roy S.W."/>
            <person name="Sarai C."/>
            <person name="Schaack S."/>
            <person name="Shirato S."/>
            <person name="Slamovits C.H."/>
            <person name="Spencer D.F."/>
            <person name="Suzuki S."/>
            <person name="Worden A.Z."/>
            <person name="Zauner S."/>
            <person name="Barry K."/>
            <person name="Bell C."/>
            <person name="Bharti A.K."/>
            <person name="Crow J.A."/>
            <person name="Grimwood J."/>
            <person name="Kramer R."/>
            <person name="Lindquist E."/>
            <person name="Lucas S."/>
            <person name="Salamov A."/>
            <person name="McFadden G.I."/>
            <person name="Lane C.E."/>
            <person name="Keeling P.J."/>
            <person name="Gray M.W."/>
            <person name="Grigoriev I.V."/>
            <person name="Archibald J.M."/>
        </authorList>
    </citation>
    <scope>NUCLEOTIDE SEQUENCE</scope>
    <source>
        <strain evidence="3">CCMP2712</strain>
    </source>
</reference>
<evidence type="ECO:0000313" key="3">
    <source>
        <dbReference type="Proteomes" id="UP000011087"/>
    </source>
</evidence>
<organism evidence="1">
    <name type="scientific">Guillardia theta (strain CCMP2712)</name>
    <name type="common">Cryptophyte</name>
    <dbReference type="NCBI Taxonomy" id="905079"/>
    <lineage>
        <taxon>Eukaryota</taxon>
        <taxon>Cryptophyceae</taxon>
        <taxon>Pyrenomonadales</taxon>
        <taxon>Geminigeraceae</taxon>
        <taxon>Guillardia</taxon>
    </lineage>
</organism>
<name>L1J2R7_GUITC</name>
<evidence type="ECO:0000313" key="2">
    <source>
        <dbReference type="EnsemblProtists" id="EKX42786"/>
    </source>
</evidence>
<evidence type="ECO:0000313" key="1">
    <source>
        <dbReference type="EMBL" id="EKX42786.1"/>
    </source>
</evidence>
<gene>
    <name evidence="1" type="ORF">GUITHDRAFT_153441</name>
</gene>
<proteinExistence type="predicted"/>
<dbReference type="PaxDb" id="55529-EKX42786"/>